<organism evidence="2 3">
    <name type="scientific">Thelephora terrestris</name>
    <dbReference type="NCBI Taxonomy" id="56493"/>
    <lineage>
        <taxon>Eukaryota</taxon>
        <taxon>Fungi</taxon>
        <taxon>Dikarya</taxon>
        <taxon>Basidiomycota</taxon>
        <taxon>Agaricomycotina</taxon>
        <taxon>Agaricomycetes</taxon>
        <taxon>Thelephorales</taxon>
        <taxon>Thelephoraceae</taxon>
        <taxon>Thelephora</taxon>
    </lineage>
</organism>
<evidence type="ECO:0000259" key="1">
    <source>
        <dbReference type="PROSITE" id="PS50181"/>
    </source>
</evidence>
<dbReference type="InterPro" id="IPR001810">
    <property type="entry name" value="F-box_dom"/>
</dbReference>
<comment type="caution">
    <text evidence="2">The sequence shown here is derived from an EMBL/GenBank/DDBJ whole genome shotgun (WGS) entry which is preliminary data.</text>
</comment>
<dbReference type="EMBL" id="WIUZ02000009">
    <property type="protein sequence ID" value="KAF9783726.1"/>
    <property type="molecule type" value="Genomic_DNA"/>
</dbReference>
<dbReference type="InterPro" id="IPR036047">
    <property type="entry name" value="F-box-like_dom_sf"/>
</dbReference>
<dbReference type="PROSITE" id="PS50181">
    <property type="entry name" value="FBOX"/>
    <property type="match status" value="1"/>
</dbReference>
<proteinExistence type="predicted"/>
<protein>
    <recommendedName>
        <fullName evidence="1">F-box domain-containing protein</fullName>
    </recommendedName>
</protein>
<reference evidence="2" key="2">
    <citation type="submission" date="2020-11" db="EMBL/GenBank/DDBJ databases">
        <authorList>
            <consortium name="DOE Joint Genome Institute"/>
            <person name="Kuo A."/>
            <person name="Miyauchi S."/>
            <person name="Kiss E."/>
            <person name="Drula E."/>
            <person name="Kohler A."/>
            <person name="Sanchez-Garcia M."/>
            <person name="Andreopoulos B."/>
            <person name="Barry K.W."/>
            <person name="Bonito G."/>
            <person name="Buee M."/>
            <person name="Carver A."/>
            <person name="Chen C."/>
            <person name="Cichocki N."/>
            <person name="Clum A."/>
            <person name="Culley D."/>
            <person name="Crous P.W."/>
            <person name="Fauchery L."/>
            <person name="Girlanda M."/>
            <person name="Hayes R."/>
            <person name="Keri Z."/>
            <person name="Labutti K."/>
            <person name="Lipzen A."/>
            <person name="Lombard V."/>
            <person name="Magnuson J."/>
            <person name="Maillard F."/>
            <person name="Morin E."/>
            <person name="Murat C."/>
            <person name="Nolan M."/>
            <person name="Ohm R."/>
            <person name="Pangilinan J."/>
            <person name="Pereira M."/>
            <person name="Perotto S."/>
            <person name="Peter M."/>
            <person name="Riley R."/>
            <person name="Sitrit Y."/>
            <person name="Stielow B."/>
            <person name="Szollosi G."/>
            <person name="Zifcakova L."/>
            <person name="Stursova M."/>
            <person name="Spatafora J.W."/>
            <person name="Tedersoo L."/>
            <person name="Vaario L.-M."/>
            <person name="Yamada A."/>
            <person name="Yan M."/>
            <person name="Wang P."/>
            <person name="Xu J."/>
            <person name="Bruns T."/>
            <person name="Baldrian P."/>
            <person name="Vilgalys R."/>
            <person name="Henrissat B."/>
            <person name="Grigoriev I.V."/>
            <person name="Hibbett D."/>
            <person name="Nagy L.G."/>
            <person name="Martin F.M."/>
        </authorList>
    </citation>
    <scope>NUCLEOTIDE SEQUENCE</scope>
    <source>
        <strain evidence="2">UH-Tt-Lm1</strain>
    </source>
</reference>
<evidence type="ECO:0000313" key="2">
    <source>
        <dbReference type="EMBL" id="KAF9783726.1"/>
    </source>
</evidence>
<dbReference type="Pfam" id="PF12937">
    <property type="entry name" value="F-box-like"/>
    <property type="match status" value="1"/>
</dbReference>
<sequence>MDARTYPGRGLSLLQLAFSLNEELKRTASSSPITLDQVSQLDNEISAALATIRERRNTFSHINRLPFDILSLIPIHLPSQKDRFRASFVCRHWRRTFLQRAELWSELVLSKGEDYVKTLLERAKGSQLVVNVGRSGHQKVPTSTMSLLSPHTNQIRDLGFAHHGWADIQAFMDINPGPFPLLDTLTFDLAIQGRLGISGVMVPPSTRLFSTAVNLKNFCFYTTPAWAPPLSHFVFPNLVVFDFTVRPWEPFCALQLLDFLETSPMLQRLKMNIMASISLHGIPQERVVVLPNVKDIDVTVTYIDPGYEIATYISCPSVASMVLTLKEGSDTMISEGIFPTPDLWNTIIRQYTRSPVEELTLSLNTIDFVTCTLNLRTSDATVIELCLVVKTYGEDNNEVHHEVFTEATNTILDYHQLANVKRVSICHNYDCLDTTPTTHISNEAGRLFKSLGPLDELTIYRCDAQPYSRFFLSTLEGHPEEPAVFPPIKKLTISHPMCQSDEAFTATVLGLARSRNALGVPFESLLVRAGGLPAEFEAELRPWVGNVEYCYEELDEELDDEY</sequence>
<dbReference type="Gene3D" id="1.20.1280.50">
    <property type="match status" value="1"/>
</dbReference>
<dbReference type="SMART" id="SM00256">
    <property type="entry name" value="FBOX"/>
    <property type="match status" value="1"/>
</dbReference>
<accession>A0A9P6HCD6</accession>
<reference evidence="2" key="1">
    <citation type="journal article" date="2020" name="Nat. Commun.">
        <title>Large-scale genome sequencing of mycorrhizal fungi provides insights into the early evolution of symbiotic traits.</title>
        <authorList>
            <person name="Miyauchi S."/>
            <person name="Kiss E."/>
            <person name="Kuo A."/>
            <person name="Drula E."/>
            <person name="Kohler A."/>
            <person name="Sanchez-Garcia M."/>
            <person name="Morin E."/>
            <person name="Andreopoulos B."/>
            <person name="Barry K.W."/>
            <person name="Bonito G."/>
            <person name="Buee M."/>
            <person name="Carver A."/>
            <person name="Chen C."/>
            <person name="Cichocki N."/>
            <person name="Clum A."/>
            <person name="Culley D."/>
            <person name="Crous P.W."/>
            <person name="Fauchery L."/>
            <person name="Girlanda M."/>
            <person name="Hayes R.D."/>
            <person name="Keri Z."/>
            <person name="LaButti K."/>
            <person name="Lipzen A."/>
            <person name="Lombard V."/>
            <person name="Magnuson J."/>
            <person name="Maillard F."/>
            <person name="Murat C."/>
            <person name="Nolan M."/>
            <person name="Ohm R.A."/>
            <person name="Pangilinan J."/>
            <person name="Pereira M.F."/>
            <person name="Perotto S."/>
            <person name="Peter M."/>
            <person name="Pfister S."/>
            <person name="Riley R."/>
            <person name="Sitrit Y."/>
            <person name="Stielow J.B."/>
            <person name="Szollosi G."/>
            <person name="Zifcakova L."/>
            <person name="Stursova M."/>
            <person name="Spatafora J.W."/>
            <person name="Tedersoo L."/>
            <person name="Vaario L.M."/>
            <person name="Yamada A."/>
            <person name="Yan M."/>
            <person name="Wang P."/>
            <person name="Xu J."/>
            <person name="Bruns T."/>
            <person name="Baldrian P."/>
            <person name="Vilgalys R."/>
            <person name="Dunand C."/>
            <person name="Henrissat B."/>
            <person name="Grigoriev I.V."/>
            <person name="Hibbett D."/>
            <person name="Nagy L.G."/>
            <person name="Martin F.M."/>
        </authorList>
    </citation>
    <scope>NUCLEOTIDE SEQUENCE</scope>
    <source>
        <strain evidence="2">UH-Tt-Lm1</strain>
    </source>
</reference>
<evidence type="ECO:0000313" key="3">
    <source>
        <dbReference type="Proteomes" id="UP000736335"/>
    </source>
</evidence>
<dbReference type="SUPFAM" id="SSF81383">
    <property type="entry name" value="F-box domain"/>
    <property type="match status" value="1"/>
</dbReference>
<feature type="domain" description="F-box" evidence="1">
    <location>
        <begin position="59"/>
        <end position="107"/>
    </location>
</feature>
<name>A0A9P6HCD6_9AGAM</name>
<keyword evidence="3" id="KW-1185">Reference proteome</keyword>
<gene>
    <name evidence="2" type="ORF">BJ322DRAFT_1066809</name>
</gene>
<dbReference type="Proteomes" id="UP000736335">
    <property type="component" value="Unassembled WGS sequence"/>
</dbReference>
<dbReference type="AlphaFoldDB" id="A0A9P6HCD6"/>